<organism evidence="2 3">
    <name type="scientific">Vitreoscilla massiliensis</name>
    <dbReference type="NCBI Taxonomy" id="1689272"/>
    <lineage>
        <taxon>Bacteria</taxon>
        <taxon>Pseudomonadati</taxon>
        <taxon>Pseudomonadota</taxon>
        <taxon>Betaproteobacteria</taxon>
        <taxon>Neisseriales</taxon>
        <taxon>Neisseriaceae</taxon>
        <taxon>Vitreoscilla</taxon>
    </lineage>
</organism>
<evidence type="ECO:0000313" key="3">
    <source>
        <dbReference type="Proteomes" id="UP000832011"/>
    </source>
</evidence>
<dbReference type="Proteomes" id="UP000832011">
    <property type="component" value="Chromosome"/>
</dbReference>
<gene>
    <name evidence="2" type="ORF">LVJ82_17750</name>
</gene>
<dbReference type="RefSeq" id="WP_058356962.1">
    <property type="nucleotide sequence ID" value="NZ_CABKVG010000010.1"/>
</dbReference>
<feature type="domain" description="DUF4440" evidence="1">
    <location>
        <begin position="6"/>
        <end position="107"/>
    </location>
</feature>
<name>A0ABY4E7A7_9NEIS</name>
<sequence length="121" mass="14247">MDTKMIEDFEQQRFQALIMQDYDLFTSMCDKNLIYVHNSGNVDTLEGYYHKLVSGYYRYLSIDYEISHVEIFTECVLVFANLKAHILVNNEEKQLNNRLLSVLKRNHSGLKLLAQQPTPIR</sequence>
<keyword evidence="3" id="KW-1185">Reference proteome</keyword>
<proteinExistence type="predicted"/>
<accession>A0ABY4E7A7</accession>
<dbReference type="InterPro" id="IPR027843">
    <property type="entry name" value="DUF4440"/>
</dbReference>
<dbReference type="Pfam" id="PF14534">
    <property type="entry name" value="DUF4440"/>
    <property type="match status" value="1"/>
</dbReference>
<reference evidence="2 3" key="1">
    <citation type="journal article" date="2022" name="Res Sq">
        <title>Evolution of multicellular longitudinally dividing oral cavity symbionts (Neisseriaceae).</title>
        <authorList>
            <person name="Nyongesa S."/>
            <person name="Weber P."/>
            <person name="Bernet E."/>
            <person name="Pullido F."/>
            <person name="Nieckarz M."/>
            <person name="Delaby M."/>
            <person name="Nieves C."/>
            <person name="Viehboeck T."/>
            <person name="Krause N."/>
            <person name="Rivera-Millot A."/>
            <person name="Nakamura A."/>
            <person name="Vischer N."/>
            <person name="VanNieuwenhze M."/>
            <person name="Brun Y."/>
            <person name="Cava F."/>
            <person name="Bulgheresi S."/>
            <person name="Veyrier F."/>
        </authorList>
    </citation>
    <scope>NUCLEOTIDE SEQUENCE [LARGE SCALE GENOMIC DNA]</scope>
    <source>
        <strain evidence="2 3">SN4</strain>
    </source>
</reference>
<dbReference type="EMBL" id="CP091511">
    <property type="protein sequence ID" value="UOO89262.1"/>
    <property type="molecule type" value="Genomic_DNA"/>
</dbReference>
<dbReference type="Gene3D" id="3.10.450.50">
    <property type="match status" value="1"/>
</dbReference>
<dbReference type="InterPro" id="IPR032710">
    <property type="entry name" value="NTF2-like_dom_sf"/>
</dbReference>
<evidence type="ECO:0000259" key="1">
    <source>
        <dbReference type="Pfam" id="PF14534"/>
    </source>
</evidence>
<evidence type="ECO:0000313" key="2">
    <source>
        <dbReference type="EMBL" id="UOO89262.1"/>
    </source>
</evidence>
<protein>
    <submittedName>
        <fullName evidence="2">Nuclear transport factor 2 family protein</fullName>
    </submittedName>
</protein>
<dbReference type="SUPFAM" id="SSF54427">
    <property type="entry name" value="NTF2-like"/>
    <property type="match status" value="1"/>
</dbReference>